<sequence length="89" mass="10085">LEGGLGVNIVLEIAKRTIDLPLPDITFFLDIDPQQAQERLKKRKLATGETPELAAKREVFEETNLVVENLEKIDEGNIFYANLPKDIQH</sequence>
<evidence type="ECO:0000313" key="2">
    <source>
        <dbReference type="EMBL" id="CAG8755183.1"/>
    </source>
</evidence>
<evidence type="ECO:0000259" key="1">
    <source>
        <dbReference type="Pfam" id="PF02223"/>
    </source>
</evidence>
<comment type="caution">
    <text evidence="2">The sequence shown here is derived from an EMBL/GenBank/DDBJ whole genome shotgun (WGS) entry which is preliminary data.</text>
</comment>
<organism evidence="2 3">
    <name type="scientific">Ambispora leptoticha</name>
    <dbReference type="NCBI Taxonomy" id="144679"/>
    <lineage>
        <taxon>Eukaryota</taxon>
        <taxon>Fungi</taxon>
        <taxon>Fungi incertae sedis</taxon>
        <taxon>Mucoromycota</taxon>
        <taxon>Glomeromycotina</taxon>
        <taxon>Glomeromycetes</taxon>
        <taxon>Archaeosporales</taxon>
        <taxon>Ambisporaceae</taxon>
        <taxon>Ambispora</taxon>
    </lineage>
</organism>
<dbReference type="SUPFAM" id="SSF52540">
    <property type="entry name" value="P-loop containing nucleoside triphosphate hydrolases"/>
    <property type="match status" value="1"/>
</dbReference>
<accession>A0A9N9IYD8</accession>
<dbReference type="Proteomes" id="UP000789508">
    <property type="component" value="Unassembled WGS sequence"/>
</dbReference>
<proteinExistence type="predicted"/>
<feature type="non-terminal residue" evidence="2">
    <location>
        <position position="89"/>
    </location>
</feature>
<dbReference type="Gene3D" id="3.40.50.300">
    <property type="entry name" value="P-loop containing nucleotide triphosphate hydrolases"/>
    <property type="match status" value="1"/>
</dbReference>
<feature type="domain" description="Thymidylate kinase-like" evidence="1">
    <location>
        <begin position="3"/>
        <end position="80"/>
    </location>
</feature>
<dbReference type="EMBL" id="CAJVPS010043068">
    <property type="protein sequence ID" value="CAG8755183.1"/>
    <property type="molecule type" value="Genomic_DNA"/>
</dbReference>
<dbReference type="InterPro" id="IPR027417">
    <property type="entry name" value="P-loop_NTPase"/>
</dbReference>
<dbReference type="InterPro" id="IPR039430">
    <property type="entry name" value="Thymidylate_kin-like_dom"/>
</dbReference>
<reference evidence="2" key="1">
    <citation type="submission" date="2021-06" db="EMBL/GenBank/DDBJ databases">
        <authorList>
            <person name="Kallberg Y."/>
            <person name="Tangrot J."/>
            <person name="Rosling A."/>
        </authorList>
    </citation>
    <scope>NUCLEOTIDE SEQUENCE</scope>
    <source>
        <strain evidence="2">FL130A</strain>
    </source>
</reference>
<evidence type="ECO:0000313" key="3">
    <source>
        <dbReference type="Proteomes" id="UP000789508"/>
    </source>
</evidence>
<dbReference type="AlphaFoldDB" id="A0A9N9IYD8"/>
<dbReference type="Pfam" id="PF02223">
    <property type="entry name" value="Thymidylate_kin"/>
    <property type="match status" value="1"/>
</dbReference>
<dbReference type="OrthoDB" id="2428199at2759"/>
<keyword evidence="3" id="KW-1185">Reference proteome</keyword>
<protein>
    <submittedName>
        <fullName evidence="2">6559_t:CDS:1</fullName>
    </submittedName>
</protein>
<name>A0A9N9IYD8_9GLOM</name>
<gene>
    <name evidence="2" type="ORF">ALEPTO_LOCUS13451</name>
</gene>